<keyword evidence="1" id="KW-0472">Membrane</keyword>
<name>A0AAE0ZYY2_9GAST</name>
<protein>
    <submittedName>
        <fullName evidence="3">Uncharacterized protein</fullName>
    </submittedName>
</protein>
<dbReference type="EMBL" id="JAWDGP010003002">
    <property type="protein sequence ID" value="KAK3778174.1"/>
    <property type="molecule type" value="Genomic_DNA"/>
</dbReference>
<feature type="chain" id="PRO_5042238993" evidence="2">
    <location>
        <begin position="19"/>
        <end position="120"/>
    </location>
</feature>
<accession>A0AAE0ZYY2</accession>
<evidence type="ECO:0000256" key="2">
    <source>
        <dbReference type="SAM" id="SignalP"/>
    </source>
</evidence>
<comment type="caution">
    <text evidence="3">The sequence shown here is derived from an EMBL/GenBank/DDBJ whole genome shotgun (WGS) entry which is preliminary data.</text>
</comment>
<gene>
    <name evidence="3" type="ORF">RRG08_007413</name>
</gene>
<reference evidence="3" key="1">
    <citation type="journal article" date="2023" name="G3 (Bethesda)">
        <title>A reference genome for the long-term kleptoplast-retaining sea slug Elysia crispata morphotype clarki.</title>
        <authorList>
            <person name="Eastman K.E."/>
            <person name="Pendleton A.L."/>
            <person name="Shaikh M.A."/>
            <person name="Suttiyut T."/>
            <person name="Ogas R."/>
            <person name="Tomko P."/>
            <person name="Gavelis G."/>
            <person name="Widhalm J.R."/>
            <person name="Wisecaver J.H."/>
        </authorList>
    </citation>
    <scope>NUCLEOTIDE SEQUENCE</scope>
    <source>
        <strain evidence="3">ECLA1</strain>
    </source>
</reference>
<keyword evidence="2" id="KW-0732">Signal</keyword>
<dbReference type="AlphaFoldDB" id="A0AAE0ZYY2"/>
<keyword evidence="4" id="KW-1185">Reference proteome</keyword>
<proteinExistence type="predicted"/>
<keyword evidence="1" id="KW-1133">Transmembrane helix</keyword>
<feature type="transmembrane region" description="Helical" evidence="1">
    <location>
        <begin position="98"/>
        <end position="117"/>
    </location>
</feature>
<evidence type="ECO:0000313" key="4">
    <source>
        <dbReference type="Proteomes" id="UP001283361"/>
    </source>
</evidence>
<organism evidence="3 4">
    <name type="scientific">Elysia crispata</name>
    <name type="common">lettuce slug</name>
    <dbReference type="NCBI Taxonomy" id="231223"/>
    <lineage>
        <taxon>Eukaryota</taxon>
        <taxon>Metazoa</taxon>
        <taxon>Spiralia</taxon>
        <taxon>Lophotrochozoa</taxon>
        <taxon>Mollusca</taxon>
        <taxon>Gastropoda</taxon>
        <taxon>Heterobranchia</taxon>
        <taxon>Euthyneura</taxon>
        <taxon>Panpulmonata</taxon>
        <taxon>Sacoglossa</taxon>
        <taxon>Placobranchoidea</taxon>
        <taxon>Plakobranchidae</taxon>
        <taxon>Elysia</taxon>
    </lineage>
</organism>
<evidence type="ECO:0000256" key="1">
    <source>
        <dbReference type="SAM" id="Phobius"/>
    </source>
</evidence>
<evidence type="ECO:0000313" key="3">
    <source>
        <dbReference type="EMBL" id="KAK3778174.1"/>
    </source>
</evidence>
<keyword evidence="1" id="KW-0812">Transmembrane</keyword>
<sequence length="120" mass="13488">MMMLKIFVFGTLISSVYTVCSESDSDACLNEVQQSLQGINSGDVDAICSKLRQYENCLYDRCPDVENLRELVTQAFELQLASYGVECDLDNGQDSPRMVVMSASFLLVALVVVRNFFFKF</sequence>
<feature type="signal peptide" evidence="2">
    <location>
        <begin position="1"/>
        <end position="18"/>
    </location>
</feature>
<dbReference type="Proteomes" id="UP001283361">
    <property type="component" value="Unassembled WGS sequence"/>
</dbReference>